<sequence length="353" mass="40305">MLNDKSILITGGTGSFGKKFTEKILEKYDVKKIIIYSRDEFKQDLMKKEFSLQYSDKIDKLRFFIGDVRDKDRLYRAFNGVDYVVHAAAMKQVPACEYNPFEAIKTNIHGAQNIIDAALDRNVKKVVALSTDKAVNPINLYGGTKLVSDKLFIAANAYSGFDGTIFSVVRYGNVAGSRGSVIPFFKSLIENEYKELPITDFRMTRFWITLEQGVDLVFKALEESRGGETYISKIPSFKITNLAKAMLTDCRLKEVGIREGEKLHEVMITKDDSRYTYEYPKHYIVYPHFDWWNSGKYFTPGGKLIKEGFEYDSGTNNQWLGVDELKEELIKLEFLNSSNCKAMKEVAVSKEGN</sequence>
<evidence type="ECO:0000259" key="2">
    <source>
        <dbReference type="Pfam" id="PF02719"/>
    </source>
</evidence>
<dbReference type="GO" id="GO:0016829">
    <property type="term" value="F:lyase activity"/>
    <property type="evidence" value="ECO:0007669"/>
    <property type="project" value="UniProtKB-KW"/>
</dbReference>
<gene>
    <name evidence="3" type="primary">pseB</name>
    <name evidence="3" type="ORF">DP130_10330</name>
</gene>
<dbReference type="RefSeq" id="WP_129030685.1">
    <property type="nucleotide sequence ID" value="NZ_QMAP01000009.1"/>
</dbReference>
<evidence type="ECO:0000313" key="3">
    <source>
        <dbReference type="EMBL" id="RXI47040.1"/>
    </source>
</evidence>
<dbReference type="Gene3D" id="3.40.50.720">
    <property type="entry name" value="NAD(P)-binding Rossmann-like Domain"/>
    <property type="match status" value="1"/>
</dbReference>
<comment type="similarity">
    <text evidence="1">Belongs to the polysaccharide synthase family.</text>
</comment>
<dbReference type="SUPFAM" id="SSF51735">
    <property type="entry name" value="NAD(P)-binding Rossmann-fold domains"/>
    <property type="match status" value="1"/>
</dbReference>
<dbReference type="AlphaFoldDB" id="A0A4Q0VB70"/>
<feature type="domain" description="Polysaccharide biosynthesis protein CapD-like" evidence="2">
    <location>
        <begin position="7"/>
        <end position="285"/>
    </location>
</feature>
<evidence type="ECO:0000313" key="4">
    <source>
        <dbReference type="Proteomes" id="UP000290921"/>
    </source>
</evidence>
<dbReference type="Proteomes" id="UP000290921">
    <property type="component" value="Unassembled WGS sequence"/>
</dbReference>
<name>A0A4Q0VB70_CLOTA</name>
<evidence type="ECO:0000256" key="1">
    <source>
        <dbReference type="ARBA" id="ARBA00007430"/>
    </source>
</evidence>
<reference evidence="3 4" key="1">
    <citation type="submission" date="2018-06" db="EMBL/GenBank/DDBJ databases">
        <title>Genome conservation of Clostridium tetani.</title>
        <authorList>
            <person name="Bruggemann H."/>
            <person name="Popoff M.R."/>
        </authorList>
    </citation>
    <scope>NUCLEOTIDE SEQUENCE [LARGE SCALE GENOMIC DNA]</scope>
    <source>
        <strain evidence="3 4">2017.061</strain>
    </source>
</reference>
<dbReference type="InterPro" id="IPR051203">
    <property type="entry name" value="Polysaccharide_Synthase-Rel"/>
</dbReference>
<dbReference type="InterPro" id="IPR003869">
    <property type="entry name" value="Polysac_CapD-like"/>
</dbReference>
<dbReference type="InterPro" id="IPR020025">
    <property type="entry name" value="PseB"/>
</dbReference>
<accession>A0A4Q0VB70</accession>
<protein>
    <submittedName>
        <fullName evidence="3">UDP-N-acetylglucosamine 4,6-dehydratase (Inverting)</fullName>
        <ecNumber evidence="3">4.2.1.115</ecNumber>
    </submittedName>
</protein>
<dbReference type="PANTHER" id="PTHR43318">
    <property type="entry name" value="UDP-N-ACETYLGLUCOSAMINE 4,6-DEHYDRATASE"/>
    <property type="match status" value="1"/>
</dbReference>
<comment type="caution">
    <text evidence="3">The sequence shown here is derived from an EMBL/GenBank/DDBJ whole genome shotgun (WGS) entry which is preliminary data.</text>
</comment>
<proteinExistence type="inferred from homology"/>
<dbReference type="EC" id="4.2.1.115" evidence="3"/>
<keyword evidence="3" id="KW-0456">Lyase</keyword>
<dbReference type="PANTHER" id="PTHR43318:SF2">
    <property type="entry name" value="UDP-N-ACETYLGLUCOSAMINE 4,6-DEHYDRATASE (INVERTING)"/>
    <property type="match status" value="1"/>
</dbReference>
<dbReference type="CDD" id="cd05237">
    <property type="entry name" value="UDP_invert_4-6DH_SDR_e"/>
    <property type="match status" value="1"/>
</dbReference>
<organism evidence="3 4">
    <name type="scientific">Clostridium tetani</name>
    <dbReference type="NCBI Taxonomy" id="1513"/>
    <lineage>
        <taxon>Bacteria</taxon>
        <taxon>Bacillati</taxon>
        <taxon>Bacillota</taxon>
        <taxon>Clostridia</taxon>
        <taxon>Eubacteriales</taxon>
        <taxon>Clostridiaceae</taxon>
        <taxon>Clostridium</taxon>
    </lineage>
</organism>
<dbReference type="EMBL" id="QMAP01000009">
    <property type="protein sequence ID" value="RXI47040.1"/>
    <property type="molecule type" value="Genomic_DNA"/>
</dbReference>
<dbReference type="NCBIfam" id="TIGR03589">
    <property type="entry name" value="PseB"/>
    <property type="match status" value="1"/>
</dbReference>
<dbReference type="Pfam" id="PF02719">
    <property type="entry name" value="Polysacc_synt_2"/>
    <property type="match status" value="1"/>
</dbReference>
<dbReference type="InterPro" id="IPR036291">
    <property type="entry name" value="NAD(P)-bd_dom_sf"/>
</dbReference>